<dbReference type="AlphaFoldDB" id="A0AAV0BDX5"/>
<evidence type="ECO:0008006" key="3">
    <source>
        <dbReference type="Google" id="ProtNLM"/>
    </source>
</evidence>
<dbReference type="PANTHER" id="PTHR23272">
    <property type="entry name" value="BED FINGER-RELATED"/>
    <property type="match status" value="1"/>
</dbReference>
<evidence type="ECO:0000313" key="1">
    <source>
        <dbReference type="EMBL" id="CAH7685464.1"/>
    </source>
</evidence>
<dbReference type="SUPFAM" id="SSF53098">
    <property type="entry name" value="Ribonuclease H-like"/>
    <property type="match status" value="1"/>
</dbReference>
<dbReference type="InterPro" id="IPR012337">
    <property type="entry name" value="RNaseH-like_sf"/>
</dbReference>
<keyword evidence="2" id="KW-1185">Reference proteome</keyword>
<sequence length="183" mass="20547">MAQALELHSDRAFCAEISILGCVAHVINLVANKGLATILHHSPQKTKIFQQTVALLHNGNGPLGATNLLIDVKTRLSYNYFCNVPEYSQYALNELEWDQITKMQSILQPLSDTTEFLCGSTYPTLNMVIPMYISLLKKLYIAQNTYNSAQMYKPVEKMIVKLDHYLKRALDKPAANCATILDP</sequence>
<dbReference type="EMBL" id="CALTRL010005723">
    <property type="protein sequence ID" value="CAH7685464.1"/>
    <property type="molecule type" value="Genomic_DNA"/>
</dbReference>
<evidence type="ECO:0000313" key="2">
    <source>
        <dbReference type="Proteomes" id="UP001153365"/>
    </source>
</evidence>
<protein>
    <recommendedName>
        <fullName evidence="3">hAT-like transposase RNase-H fold domain-containing protein</fullName>
    </recommendedName>
</protein>
<reference evidence="1" key="1">
    <citation type="submission" date="2022-06" db="EMBL/GenBank/DDBJ databases">
        <authorList>
            <consortium name="SYNGENTA / RWTH Aachen University"/>
        </authorList>
    </citation>
    <scope>NUCLEOTIDE SEQUENCE</scope>
</reference>
<accession>A0AAV0BDX5</accession>
<gene>
    <name evidence="1" type="ORF">PPACK8108_LOCUS19991</name>
</gene>
<name>A0AAV0BDX5_PHAPC</name>
<dbReference type="PANTHER" id="PTHR23272:SF161">
    <property type="entry name" value="ZINC FINGER BED DOMAIN-CONTAINING PROTEIN RICESLEEPER 1-LIKE"/>
    <property type="match status" value="1"/>
</dbReference>
<dbReference type="Proteomes" id="UP001153365">
    <property type="component" value="Unassembled WGS sequence"/>
</dbReference>
<organism evidence="1 2">
    <name type="scientific">Phakopsora pachyrhizi</name>
    <name type="common">Asian soybean rust disease fungus</name>
    <dbReference type="NCBI Taxonomy" id="170000"/>
    <lineage>
        <taxon>Eukaryota</taxon>
        <taxon>Fungi</taxon>
        <taxon>Dikarya</taxon>
        <taxon>Basidiomycota</taxon>
        <taxon>Pucciniomycotina</taxon>
        <taxon>Pucciniomycetes</taxon>
        <taxon>Pucciniales</taxon>
        <taxon>Phakopsoraceae</taxon>
        <taxon>Phakopsora</taxon>
    </lineage>
</organism>
<proteinExistence type="predicted"/>
<comment type="caution">
    <text evidence="1">The sequence shown here is derived from an EMBL/GenBank/DDBJ whole genome shotgun (WGS) entry which is preliminary data.</text>
</comment>